<accession>A0A2S2Q3V4</accession>
<gene>
    <name evidence="1" type="primary">hhp2</name>
    <name evidence="1" type="ORF">g.119927</name>
</gene>
<sequence>MSANTHFKYELSRRDDLESLGYMLLYLATGTLPWLESQEYKFDLIKCGRMKKDINTKNLCHGLPDVFVEYINYVKQLEFTDTPDYERIKSLFHLANEHNIRNTSPDEKVFDWSAK</sequence>
<reference evidence="1" key="1">
    <citation type="submission" date="2018-04" db="EMBL/GenBank/DDBJ databases">
        <title>Transcriptome assembly of Sipha flava.</title>
        <authorList>
            <person name="Scully E.D."/>
            <person name="Geib S.M."/>
            <person name="Palmer N.A."/>
            <person name="Koch K."/>
            <person name="Bradshaw J."/>
            <person name="Heng-Moss T."/>
            <person name="Sarath G."/>
        </authorList>
    </citation>
    <scope>NUCLEOTIDE SEQUENCE</scope>
</reference>
<dbReference type="SUPFAM" id="SSF56112">
    <property type="entry name" value="Protein kinase-like (PK-like)"/>
    <property type="match status" value="1"/>
</dbReference>
<keyword evidence="1" id="KW-0418">Kinase</keyword>
<protein>
    <submittedName>
        <fullName evidence="1">Casein kinase I hhp2</fullName>
    </submittedName>
</protein>
<dbReference type="PANTHER" id="PTHR11909">
    <property type="entry name" value="CASEIN KINASE-RELATED"/>
    <property type="match status" value="1"/>
</dbReference>
<dbReference type="Gene3D" id="1.10.510.10">
    <property type="entry name" value="Transferase(Phosphotransferase) domain 1"/>
    <property type="match status" value="1"/>
</dbReference>
<dbReference type="InterPro" id="IPR011009">
    <property type="entry name" value="Kinase-like_dom_sf"/>
</dbReference>
<dbReference type="EMBL" id="GGMS01003186">
    <property type="protein sequence ID" value="MBY72389.1"/>
    <property type="molecule type" value="Transcribed_RNA"/>
</dbReference>
<dbReference type="AlphaFoldDB" id="A0A2S2Q3V4"/>
<dbReference type="GO" id="GO:0016301">
    <property type="term" value="F:kinase activity"/>
    <property type="evidence" value="ECO:0007669"/>
    <property type="project" value="UniProtKB-KW"/>
</dbReference>
<dbReference type="InterPro" id="IPR050235">
    <property type="entry name" value="CK1_Ser-Thr_kinase"/>
</dbReference>
<organism evidence="1">
    <name type="scientific">Sipha flava</name>
    <name type="common">yellow sugarcane aphid</name>
    <dbReference type="NCBI Taxonomy" id="143950"/>
    <lineage>
        <taxon>Eukaryota</taxon>
        <taxon>Metazoa</taxon>
        <taxon>Ecdysozoa</taxon>
        <taxon>Arthropoda</taxon>
        <taxon>Hexapoda</taxon>
        <taxon>Insecta</taxon>
        <taxon>Pterygota</taxon>
        <taxon>Neoptera</taxon>
        <taxon>Paraneoptera</taxon>
        <taxon>Hemiptera</taxon>
        <taxon>Sternorrhyncha</taxon>
        <taxon>Aphidomorpha</taxon>
        <taxon>Aphidoidea</taxon>
        <taxon>Aphididae</taxon>
        <taxon>Sipha</taxon>
    </lineage>
</organism>
<dbReference type="OrthoDB" id="5800476at2759"/>
<name>A0A2S2Q3V4_9HEMI</name>
<evidence type="ECO:0000313" key="1">
    <source>
        <dbReference type="EMBL" id="MBY72389.1"/>
    </source>
</evidence>
<proteinExistence type="predicted"/>
<keyword evidence="1" id="KW-0808">Transferase</keyword>